<dbReference type="CDD" id="cd08000">
    <property type="entry name" value="NGN"/>
    <property type="match status" value="1"/>
</dbReference>
<dbReference type="InterPro" id="IPR001062">
    <property type="entry name" value="Transcrpt_antiterm_NusG"/>
</dbReference>
<comment type="caution">
    <text evidence="7">The sequence shown here is derived from an EMBL/GenBank/DDBJ whole genome shotgun (WGS) entry which is preliminary data.</text>
</comment>
<evidence type="ECO:0000256" key="3">
    <source>
        <dbReference type="ARBA" id="ARBA00023163"/>
    </source>
</evidence>
<dbReference type="InterPro" id="IPR043425">
    <property type="entry name" value="NusG-like"/>
</dbReference>
<reference evidence="7 8" key="1">
    <citation type="submission" date="2018-03" db="EMBL/GenBank/DDBJ databases">
        <title>Genome sequence of Clostridium vincentii DSM 10228.</title>
        <authorList>
            <person name="Poehlein A."/>
            <person name="Daniel R."/>
        </authorList>
    </citation>
    <scope>NUCLEOTIDE SEQUENCE [LARGE SCALE GENOMIC DNA]</scope>
    <source>
        <strain evidence="7 8">DSM 10228</strain>
    </source>
</reference>
<dbReference type="PANTHER" id="PTHR30265:SF4">
    <property type="entry name" value="KOW MOTIF FAMILY PROTEIN, EXPRESSED"/>
    <property type="match status" value="1"/>
</dbReference>
<dbReference type="SUPFAM" id="SSF50104">
    <property type="entry name" value="Translation proteins SH3-like domain"/>
    <property type="match status" value="1"/>
</dbReference>
<dbReference type="InterPro" id="IPR014722">
    <property type="entry name" value="Rib_uL2_dom2"/>
</dbReference>
<organism evidence="7 8">
    <name type="scientific">Clostridium vincentii</name>
    <dbReference type="NCBI Taxonomy" id="52704"/>
    <lineage>
        <taxon>Bacteria</taxon>
        <taxon>Bacillati</taxon>
        <taxon>Bacillota</taxon>
        <taxon>Clostridia</taxon>
        <taxon>Eubacteriales</taxon>
        <taxon>Clostridiaceae</taxon>
        <taxon>Clostridium</taxon>
    </lineage>
</organism>
<dbReference type="SUPFAM" id="SSF82679">
    <property type="entry name" value="N-utilization substance G protein NusG, N-terminal domain"/>
    <property type="match status" value="1"/>
</dbReference>
<dbReference type="Gene3D" id="2.30.30.30">
    <property type="match status" value="1"/>
</dbReference>
<gene>
    <name evidence="7" type="ORF">CLVI_03730</name>
</gene>
<evidence type="ECO:0000256" key="2">
    <source>
        <dbReference type="ARBA" id="ARBA00023015"/>
    </source>
</evidence>
<evidence type="ECO:0000313" key="7">
    <source>
        <dbReference type="EMBL" id="PRR84075.1"/>
    </source>
</evidence>
<proteinExistence type="inferred from homology"/>
<evidence type="ECO:0000259" key="6">
    <source>
        <dbReference type="SMART" id="SM00739"/>
    </source>
</evidence>
<dbReference type="GO" id="GO:0032784">
    <property type="term" value="P:regulation of DNA-templated transcription elongation"/>
    <property type="evidence" value="ECO:0007669"/>
    <property type="project" value="InterPro"/>
</dbReference>
<evidence type="ECO:0000256" key="4">
    <source>
        <dbReference type="RuleBase" id="RU000538"/>
    </source>
</evidence>
<feature type="domain" description="NusG-like N-terminal" evidence="5">
    <location>
        <begin position="6"/>
        <end position="108"/>
    </location>
</feature>
<dbReference type="GO" id="GO:0006354">
    <property type="term" value="P:DNA-templated transcription elongation"/>
    <property type="evidence" value="ECO:0007669"/>
    <property type="project" value="InterPro"/>
</dbReference>
<dbReference type="InterPro" id="IPR005824">
    <property type="entry name" value="KOW"/>
</dbReference>
<dbReference type="SMART" id="SM00738">
    <property type="entry name" value="NGN"/>
    <property type="match status" value="1"/>
</dbReference>
<dbReference type="CDD" id="cd06091">
    <property type="entry name" value="KOW_NusG"/>
    <property type="match status" value="1"/>
</dbReference>
<comment type="function">
    <text evidence="4">Participates in transcription elongation, termination and antitermination.</text>
</comment>
<dbReference type="InterPro" id="IPR006645">
    <property type="entry name" value="NGN-like_dom"/>
</dbReference>
<keyword evidence="8" id="KW-1185">Reference proteome</keyword>
<dbReference type="PANTHER" id="PTHR30265">
    <property type="entry name" value="RHO-INTERACTING TRANSCRIPTION TERMINATION FACTOR NUSG"/>
    <property type="match status" value="1"/>
</dbReference>
<dbReference type="InterPro" id="IPR047663">
    <property type="entry name" value="Transcription_antiterm_LoaP"/>
</dbReference>
<name>A0A2T0BJK2_9CLOT</name>
<dbReference type="InterPro" id="IPR008991">
    <property type="entry name" value="Translation_prot_SH3-like_sf"/>
</dbReference>
<dbReference type="AlphaFoldDB" id="A0A2T0BJK2"/>
<dbReference type="SMART" id="SM00739">
    <property type="entry name" value="KOW"/>
    <property type="match status" value="1"/>
</dbReference>
<dbReference type="GO" id="GO:0006353">
    <property type="term" value="P:DNA-templated transcription termination"/>
    <property type="evidence" value="ECO:0007669"/>
    <property type="project" value="UniProtKB-KW"/>
</dbReference>
<dbReference type="Pfam" id="PF00467">
    <property type="entry name" value="KOW"/>
    <property type="match status" value="1"/>
</dbReference>
<dbReference type="RefSeq" id="WP_106058416.1">
    <property type="nucleotide sequence ID" value="NZ_PVXQ01000003.1"/>
</dbReference>
<dbReference type="OrthoDB" id="1681764at2"/>
<dbReference type="Proteomes" id="UP000239471">
    <property type="component" value="Unassembled WGS sequence"/>
</dbReference>
<keyword evidence="3 4" id="KW-0804">Transcription</keyword>
<protein>
    <recommendedName>
        <fullName evidence="4">Transcription termination/antitermination protein NusG</fullName>
    </recommendedName>
</protein>
<evidence type="ECO:0000259" key="5">
    <source>
        <dbReference type="SMART" id="SM00738"/>
    </source>
</evidence>
<dbReference type="PRINTS" id="PR00338">
    <property type="entry name" value="NUSGTNSCPFCT"/>
</dbReference>
<sequence>MYFQKQESWFVLYVNVNQEEKVKKILEKEIGDEYKFIIPTRELRERKNGKWHNVKRKLFPGYVLTKGIINIEVYYKIRKVYGVIKLLRNENEVLTIDEKELKVLKILIDNQDNNIGVSTLYKENDSIRILAGPLVGFKGQIVKVDSRKGRAKVNISFMNEERIVELGIELVDKI</sequence>
<dbReference type="InterPro" id="IPR036735">
    <property type="entry name" value="NGN_dom_sf"/>
</dbReference>
<dbReference type="Pfam" id="PF02357">
    <property type="entry name" value="NusG"/>
    <property type="match status" value="1"/>
</dbReference>
<keyword evidence="2 4" id="KW-0805">Transcription regulation</keyword>
<dbReference type="EMBL" id="PVXQ01000003">
    <property type="protein sequence ID" value="PRR84075.1"/>
    <property type="molecule type" value="Genomic_DNA"/>
</dbReference>
<keyword evidence="1 4" id="KW-0889">Transcription antitermination</keyword>
<dbReference type="NCBIfam" id="NF033641">
    <property type="entry name" value="antiterm_LoaP"/>
    <property type="match status" value="1"/>
</dbReference>
<keyword evidence="4" id="KW-0806">Transcription termination</keyword>
<accession>A0A2T0BJK2</accession>
<feature type="domain" description="KOW" evidence="6">
    <location>
        <begin position="120"/>
        <end position="147"/>
    </location>
</feature>
<comment type="similarity">
    <text evidence="4">Belongs to the NusG family.</text>
</comment>
<evidence type="ECO:0000313" key="8">
    <source>
        <dbReference type="Proteomes" id="UP000239471"/>
    </source>
</evidence>
<dbReference type="GO" id="GO:0031564">
    <property type="term" value="P:transcription antitermination"/>
    <property type="evidence" value="ECO:0007669"/>
    <property type="project" value="UniProtKB-KW"/>
</dbReference>
<dbReference type="Gene3D" id="3.30.70.940">
    <property type="entry name" value="NusG, N-terminal domain"/>
    <property type="match status" value="1"/>
</dbReference>
<evidence type="ECO:0000256" key="1">
    <source>
        <dbReference type="ARBA" id="ARBA00022814"/>
    </source>
</evidence>